<name>A0AAN6T4P2_9PEZI</name>
<evidence type="ECO:0000256" key="1">
    <source>
        <dbReference type="SAM" id="MobiDB-lite"/>
    </source>
</evidence>
<feature type="compositionally biased region" description="Basic residues" evidence="1">
    <location>
        <begin position="362"/>
        <end position="374"/>
    </location>
</feature>
<reference evidence="2" key="2">
    <citation type="submission" date="2023-05" db="EMBL/GenBank/DDBJ databases">
        <authorList>
            <consortium name="Lawrence Berkeley National Laboratory"/>
            <person name="Steindorff A."/>
            <person name="Hensen N."/>
            <person name="Bonometti L."/>
            <person name="Westerberg I."/>
            <person name="Brannstrom I.O."/>
            <person name="Guillou S."/>
            <person name="Cros-Aarteil S."/>
            <person name="Calhoun S."/>
            <person name="Haridas S."/>
            <person name="Kuo A."/>
            <person name="Mondo S."/>
            <person name="Pangilinan J."/>
            <person name="Riley R."/>
            <person name="Labutti K."/>
            <person name="Andreopoulos B."/>
            <person name="Lipzen A."/>
            <person name="Chen C."/>
            <person name="Yanf M."/>
            <person name="Daum C."/>
            <person name="Ng V."/>
            <person name="Clum A."/>
            <person name="Ohm R."/>
            <person name="Martin F."/>
            <person name="Silar P."/>
            <person name="Natvig D."/>
            <person name="Lalanne C."/>
            <person name="Gautier V."/>
            <person name="Ament-Velasquez S.L."/>
            <person name="Kruys A."/>
            <person name="Hutchinson M.I."/>
            <person name="Powell A.J."/>
            <person name="Barry K."/>
            <person name="Miller A.N."/>
            <person name="Grigoriev I.V."/>
            <person name="Debuchy R."/>
            <person name="Gladieux P."/>
            <person name="Thoren M.H."/>
            <person name="Johannesson H."/>
        </authorList>
    </citation>
    <scope>NUCLEOTIDE SEQUENCE</scope>
    <source>
        <strain evidence="2">CBS 757.83</strain>
    </source>
</reference>
<accession>A0AAN6T4P2</accession>
<feature type="compositionally biased region" description="Low complexity" evidence="1">
    <location>
        <begin position="23"/>
        <end position="41"/>
    </location>
</feature>
<feature type="compositionally biased region" description="Polar residues" evidence="1">
    <location>
        <begin position="207"/>
        <end position="222"/>
    </location>
</feature>
<feature type="compositionally biased region" description="Low complexity" evidence="1">
    <location>
        <begin position="64"/>
        <end position="77"/>
    </location>
</feature>
<reference evidence="2" key="1">
    <citation type="journal article" date="2023" name="Mol. Phylogenet. Evol.">
        <title>Genome-scale phylogeny and comparative genomics of the fungal order Sordariales.</title>
        <authorList>
            <person name="Hensen N."/>
            <person name="Bonometti L."/>
            <person name="Westerberg I."/>
            <person name="Brannstrom I.O."/>
            <person name="Guillou S."/>
            <person name="Cros-Aarteil S."/>
            <person name="Calhoun S."/>
            <person name="Haridas S."/>
            <person name="Kuo A."/>
            <person name="Mondo S."/>
            <person name="Pangilinan J."/>
            <person name="Riley R."/>
            <person name="LaButti K."/>
            <person name="Andreopoulos B."/>
            <person name="Lipzen A."/>
            <person name="Chen C."/>
            <person name="Yan M."/>
            <person name="Daum C."/>
            <person name="Ng V."/>
            <person name="Clum A."/>
            <person name="Steindorff A."/>
            <person name="Ohm R.A."/>
            <person name="Martin F."/>
            <person name="Silar P."/>
            <person name="Natvig D.O."/>
            <person name="Lalanne C."/>
            <person name="Gautier V."/>
            <person name="Ament-Velasquez S.L."/>
            <person name="Kruys A."/>
            <person name="Hutchinson M.I."/>
            <person name="Powell A.J."/>
            <person name="Barry K."/>
            <person name="Miller A.N."/>
            <person name="Grigoriev I.V."/>
            <person name="Debuchy R."/>
            <person name="Gladieux P."/>
            <person name="Hiltunen Thoren M."/>
            <person name="Johannesson H."/>
        </authorList>
    </citation>
    <scope>NUCLEOTIDE SEQUENCE</scope>
    <source>
        <strain evidence="2">CBS 757.83</strain>
    </source>
</reference>
<protein>
    <submittedName>
        <fullName evidence="2">Uncharacterized protein</fullName>
    </submittedName>
</protein>
<comment type="caution">
    <text evidence="2">The sequence shown here is derived from an EMBL/GenBank/DDBJ whole genome shotgun (WGS) entry which is preliminary data.</text>
</comment>
<dbReference type="AlphaFoldDB" id="A0AAN6T4P2"/>
<feature type="compositionally biased region" description="Low complexity" evidence="1">
    <location>
        <begin position="223"/>
        <end position="235"/>
    </location>
</feature>
<dbReference type="EMBL" id="MU863626">
    <property type="protein sequence ID" value="KAK4105070.1"/>
    <property type="molecule type" value="Genomic_DNA"/>
</dbReference>
<feature type="compositionally biased region" description="Low complexity" evidence="1">
    <location>
        <begin position="541"/>
        <end position="551"/>
    </location>
</feature>
<keyword evidence="3" id="KW-1185">Reference proteome</keyword>
<feature type="compositionally biased region" description="Low complexity" evidence="1">
    <location>
        <begin position="515"/>
        <end position="529"/>
    </location>
</feature>
<feature type="compositionally biased region" description="Low complexity" evidence="1">
    <location>
        <begin position="344"/>
        <end position="360"/>
    </location>
</feature>
<feature type="region of interest" description="Disordered" evidence="1">
    <location>
        <begin position="251"/>
        <end position="288"/>
    </location>
</feature>
<evidence type="ECO:0000313" key="2">
    <source>
        <dbReference type="EMBL" id="KAK4105070.1"/>
    </source>
</evidence>
<gene>
    <name evidence="2" type="ORF">N658DRAFT_199399</name>
</gene>
<feature type="compositionally biased region" description="Polar residues" evidence="1">
    <location>
        <begin position="478"/>
        <end position="496"/>
    </location>
</feature>
<feature type="compositionally biased region" description="Basic residues" evidence="1">
    <location>
        <begin position="393"/>
        <end position="405"/>
    </location>
</feature>
<feature type="region of interest" description="Disordered" evidence="1">
    <location>
        <begin position="141"/>
        <end position="235"/>
    </location>
</feature>
<feature type="region of interest" description="Disordered" evidence="1">
    <location>
        <begin position="342"/>
        <end position="614"/>
    </location>
</feature>
<proteinExistence type="predicted"/>
<evidence type="ECO:0000313" key="3">
    <source>
        <dbReference type="Proteomes" id="UP001305647"/>
    </source>
</evidence>
<feature type="region of interest" description="Disordered" evidence="1">
    <location>
        <begin position="16"/>
        <end position="94"/>
    </location>
</feature>
<organism evidence="2 3">
    <name type="scientific">Parathielavia hyrcaniae</name>
    <dbReference type="NCBI Taxonomy" id="113614"/>
    <lineage>
        <taxon>Eukaryota</taxon>
        <taxon>Fungi</taxon>
        <taxon>Dikarya</taxon>
        <taxon>Ascomycota</taxon>
        <taxon>Pezizomycotina</taxon>
        <taxon>Sordariomycetes</taxon>
        <taxon>Sordariomycetidae</taxon>
        <taxon>Sordariales</taxon>
        <taxon>Chaetomiaceae</taxon>
        <taxon>Parathielavia</taxon>
    </lineage>
</organism>
<feature type="compositionally biased region" description="Low complexity" evidence="1">
    <location>
        <begin position="452"/>
        <end position="476"/>
    </location>
</feature>
<dbReference type="Proteomes" id="UP001305647">
    <property type="component" value="Unassembled WGS sequence"/>
</dbReference>
<sequence length="685" mass="70241">MLHQARPLLMYISNKPHAPRQMASEPAGVDAADAASAEPAPSCRPGDPEDRSAPSAAAPHIQDSSPSSASSHPPSSATGPLPGGSPIPRRTSLPISLPPIFFQRSKLPSASLAPSTAEGRPVPVTDPTDAHRTSALQKLNSKYPSAGSRHGYTPGAPSAQSSTYSQPVLVRTYSGPLPSQGSRTSRSRHHRPPSSGRTVSRRVPLPSASTLGSGASGQPIQPTVSGVGVGTTSSVNSDINRHVLEASDSAYGVTMPRPDKPKKSTPRTGKLPLPWPWHSSRQEPEEPKLPPIEAFSFKSFMADLQAPGGDNDISADLDRIAEICARSRYSLSNQYEVHVAPHCSSSSFTSGAGPSPSSAPRTKGHSRSRSHGHSSRGPTLQAITSDDEASTRPHPRSRTSGRRRSAAYGTLETIMSSSRSSEEDKSKKKSAAELAGEVRGRAARKAWGHNPSTSASASASASTGNSKSNATTNGSADPQLSATITTSVNNPDTNTKLARKKSASFATAIIDTNNGRASGRTRSSTVASSSRHHRRKPAGTASSSSSSALLSEPALPQTSGSHLGVRTAPVAGSGGVPGLRPAVGSGGGGGGGHERGEGDVCRGVVEDGGGLSLQGEATAAGSRTFGGGGTGPSSWGGWIPWKAGGAQAQEQSGELVREPRVSHAEGSLRLLLKGTGGLGEGQVGS</sequence>